<reference evidence="3 4" key="1">
    <citation type="submission" date="2023-07" db="EMBL/GenBank/DDBJ databases">
        <title>Genomic Encyclopedia of Type Strains, Phase IV (KMG-IV): sequencing the most valuable type-strain genomes for metagenomic binning, comparative biology and taxonomic classification.</title>
        <authorList>
            <person name="Goeker M."/>
        </authorList>
    </citation>
    <scope>NUCLEOTIDE SEQUENCE [LARGE SCALE GENOMIC DNA]</scope>
    <source>
        <strain evidence="3 4">DSM 22616</strain>
    </source>
</reference>
<feature type="signal peptide" evidence="1">
    <location>
        <begin position="1"/>
        <end position="24"/>
    </location>
</feature>
<evidence type="ECO:0000256" key="1">
    <source>
        <dbReference type="SAM" id="SignalP"/>
    </source>
</evidence>
<keyword evidence="1" id="KW-0732">Signal</keyword>
<dbReference type="InterPro" id="IPR007329">
    <property type="entry name" value="FMN-bd"/>
</dbReference>
<dbReference type="SMART" id="SM00900">
    <property type="entry name" value="FMN_bind"/>
    <property type="match status" value="1"/>
</dbReference>
<keyword evidence="3" id="KW-0449">Lipoprotein</keyword>
<dbReference type="Proteomes" id="UP001236559">
    <property type="component" value="Unassembled WGS sequence"/>
</dbReference>
<organism evidence="3 4">
    <name type="scientific">Peptoniphilus koenoeneniae</name>
    <dbReference type="NCBI Taxonomy" id="507751"/>
    <lineage>
        <taxon>Bacteria</taxon>
        <taxon>Bacillati</taxon>
        <taxon>Bacillota</taxon>
        <taxon>Tissierellia</taxon>
        <taxon>Tissierellales</taxon>
        <taxon>Peptoniphilaceae</taxon>
        <taxon>Peptoniphilus</taxon>
    </lineage>
</organism>
<dbReference type="EMBL" id="JAUSTN010000004">
    <property type="protein sequence ID" value="MDQ0274860.1"/>
    <property type="molecule type" value="Genomic_DNA"/>
</dbReference>
<gene>
    <name evidence="3" type="ORF">J2S72_000881</name>
</gene>
<dbReference type="PROSITE" id="PS51257">
    <property type="entry name" value="PROKAR_LIPOPROTEIN"/>
    <property type="match status" value="1"/>
</dbReference>
<keyword evidence="4" id="KW-1185">Reference proteome</keyword>
<dbReference type="Gene3D" id="3.90.1010.20">
    <property type="match status" value="1"/>
</dbReference>
<evidence type="ECO:0000313" key="3">
    <source>
        <dbReference type="EMBL" id="MDQ0274860.1"/>
    </source>
</evidence>
<name>A0ABU0AV04_9FIRM</name>
<dbReference type="Pfam" id="PF04205">
    <property type="entry name" value="FMN_bind"/>
    <property type="match status" value="1"/>
</dbReference>
<sequence length="159" mass="17111">MFKKLVTVSLIATLLLSGCGNKNAAPKNSKEANGNAKPAATEMAYKDGEYTKDSEPDEHGGYMTATVTVKDGKITDAGLVLYNGDGSEKDENYGKENGEIKNQETYDKAQASLEGAKDYPKQLVEKQDITKVDSVTGATHTHAAYVELVSKMLEEAKAE</sequence>
<feature type="domain" description="FMN-binding" evidence="2">
    <location>
        <begin position="58"/>
        <end position="156"/>
    </location>
</feature>
<feature type="chain" id="PRO_5046588585" evidence="1">
    <location>
        <begin position="25"/>
        <end position="159"/>
    </location>
</feature>
<accession>A0ABU0AV04</accession>
<comment type="caution">
    <text evidence="3">The sequence shown here is derived from an EMBL/GenBank/DDBJ whole genome shotgun (WGS) entry which is preliminary data.</text>
</comment>
<dbReference type="RefSeq" id="WP_023056204.1">
    <property type="nucleotide sequence ID" value="NZ_JAUSTN010000004.1"/>
</dbReference>
<protein>
    <submittedName>
        <fullName evidence="3">Major membrane immunogen (Membrane-anchored lipoprotein)</fullName>
    </submittedName>
</protein>
<evidence type="ECO:0000259" key="2">
    <source>
        <dbReference type="SMART" id="SM00900"/>
    </source>
</evidence>
<proteinExistence type="predicted"/>
<evidence type="ECO:0000313" key="4">
    <source>
        <dbReference type="Proteomes" id="UP001236559"/>
    </source>
</evidence>